<feature type="compositionally biased region" description="Acidic residues" evidence="1">
    <location>
        <begin position="83"/>
        <end position="93"/>
    </location>
</feature>
<dbReference type="InterPro" id="IPR052635">
    <property type="entry name" value="Sec_Metab_Biosynth_Reg"/>
</dbReference>
<dbReference type="HOGENOM" id="CLU_824098_0_0_1"/>
<reference evidence="4" key="1">
    <citation type="journal article" date="2008" name="PLoS Genet.">
        <title>Genomic islands in the pathogenic filamentous fungus Aspergillus fumigatus.</title>
        <authorList>
            <person name="Fedorova N.D."/>
            <person name="Khaldi N."/>
            <person name="Joardar V.S."/>
            <person name="Maiti R."/>
            <person name="Amedeo P."/>
            <person name="Anderson M.J."/>
            <person name="Crabtree J."/>
            <person name="Silva J.C."/>
            <person name="Badger J.H."/>
            <person name="Albarraq A."/>
            <person name="Angiuoli S."/>
            <person name="Bussey H."/>
            <person name="Bowyer P."/>
            <person name="Cotty P.J."/>
            <person name="Dyer P.S."/>
            <person name="Egan A."/>
            <person name="Galens K."/>
            <person name="Fraser-Liggett C.M."/>
            <person name="Haas B.J."/>
            <person name="Inman J.M."/>
            <person name="Kent R."/>
            <person name="Lemieux S."/>
            <person name="Malavazi I."/>
            <person name="Orvis J."/>
            <person name="Roemer T."/>
            <person name="Ronning C.M."/>
            <person name="Sundaram J.P."/>
            <person name="Sutton G."/>
            <person name="Turner G."/>
            <person name="Venter J.C."/>
            <person name="White O.R."/>
            <person name="Whitty B.R."/>
            <person name="Youngman P."/>
            <person name="Wolfe K.H."/>
            <person name="Goldman G.H."/>
            <person name="Wortman J.R."/>
            <person name="Jiang B."/>
            <person name="Denning D.W."/>
            <person name="Nierman W.C."/>
        </authorList>
    </citation>
    <scope>NUCLEOTIDE SEQUENCE [LARGE SCALE GENOMIC DNA]</scope>
    <source>
        <strain evidence="4">ATCC 1020 / DSM 3700 / CBS 544.65 / FGSC A1164 / JCM 1740 / NRRL 181 / WB 181</strain>
    </source>
</reference>
<evidence type="ECO:0000256" key="1">
    <source>
        <dbReference type="SAM" id="MobiDB-lite"/>
    </source>
</evidence>
<dbReference type="InterPro" id="IPR046347">
    <property type="entry name" value="bZIP_sf"/>
</dbReference>
<dbReference type="SUPFAM" id="SSF57959">
    <property type="entry name" value="Leucine zipper domain"/>
    <property type="match status" value="1"/>
</dbReference>
<dbReference type="OMA" id="FEYIMEC"/>
<feature type="region of interest" description="Disordered" evidence="1">
    <location>
        <begin position="69"/>
        <end position="96"/>
    </location>
</feature>
<dbReference type="AlphaFoldDB" id="A1DA51"/>
<dbReference type="RefSeq" id="XP_001262579.1">
    <property type="nucleotide sequence ID" value="XM_001262578.1"/>
</dbReference>
<dbReference type="EMBL" id="DS027693">
    <property type="protein sequence ID" value="EAW20682.1"/>
    <property type="molecule type" value="Genomic_DNA"/>
</dbReference>
<keyword evidence="4" id="KW-1185">Reference proteome</keyword>
<dbReference type="OrthoDB" id="4363578at2759"/>
<name>A1DA51_NEOFI</name>
<dbReference type="GO" id="GO:0003700">
    <property type="term" value="F:DNA-binding transcription factor activity"/>
    <property type="evidence" value="ECO:0007669"/>
    <property type="project" value="InterPro"/>
</dbReference>
<dbReference type="Proteomes" id="UP000006702">
    <property type="component" value="Unassembled WGS sequence"/>
</dbReference>
<dbReference type="PANTHER" id="PTHR39607">
    <property type="entry name" value="XANTHOCILLIN BIOSYNTHESIS CLUSTER TRANSCRIPTION FACTOR XANC-RELATED"/>
    <property type="match status" value="1"/>
</dbReference>
<dbReference type="KEGG" id="nfi:NFIA_031150"/>
<protein>
    <recommendedName>
        <fullName evidence="2">BZIP domain-containing protein</fullName>
    </recommendedName>
</protein>
<dbReference type="GeneID" id="4588959"/>
<sequence length="337" mass="37375">MSFNTDKQQPSSKLPNIPLYALPNPVDLSPEDDWTRIKDRKMKNRIQNRVAQRTYRQRMKSRIVELQARVEQNEGNSKRQSAVDEEPFADSDPLDVVTQPNLSSTMAHMTTAGMASPSDSAGSPSLLDNDATINERFEYIMECVDALGFNDFDALVIAYYGEKFTESSQLANEQRLSRNRRLPKAIADIFNASKEWSAWERRGFFEEILRSTEAMLVAEKKDASSAINAALAPLMMTAETRNGANMANTAQVLQALKKTIPREVSLFQETKRFGPSAQKTANDGQLPNLWTIMIALASSNGTAWQKDSGSALAATLLLHCAGRVPKEQLLALIGACL</sequence>
<gene>
    <name evidence="3" type="ORF">NFIA_031150</name>
</gene>
<dbReference type="CDD" id="cd14688">
    <property type="entry name" value="bZIP_YAP"/>
    <property type="match status" value="1"/>
</dbReference>
<evidence type="ECO:0000259" key="2">
    <source>
        <dbReference type="PROSITE" id="PS00036"/>
    </source>
</evidence>
<dbReference type="PROSITE" id="PS00036">
    <property type="entry name" value="BZIP_BASIC"/>
    <property type="match status" value="1"/>
</dbReference>
<dbReference type="InterPro" id="IPR004827">
    <property type="entry name" value="bZIP"/>
</dbReference>
<evidence type="ECO:0000313" key="4">
    <source>
        <dbReference type="Proteomes" id="UP000006702"/>
    </source>
</evidence>
<dbReference type="Gene3D" id="1.20.5.170">
    <property type="match status" value="1"/>
</dbReference>
<feature type="domain" description="BZIP" evidence="2">
    <location>
        <begin position="43"/>
        <end position="58"/>
    </location>
</feature>
<dbReference type="eggNOG" id="ENOG502SNVG">
    <property type="taxonomic scope" value="Eukaryota"/>
</dbReference>
<dbReference type="VEuPathDB" id="FungiDB:NFIA_031150"/>
<evidence type="ECO:0000313" key="3">
    <source>
        <dbReference type="EMBL" id="EAW20682.1"/>
    </source>
</evidence>
<dbReference type="PANTHER" id="PTHR39607:SF1">
    <property type="entry name" value="B-ZIP TRANSCRIPTION FACTOR (EUROFUNG)"/>
    <property type="match status" value="1"/>
</dbReference>
<organism evidence="3 4">
    <name type="scientific">Neosartorya fischeri (strain ATCC 1020 / DSM 3700 / CBS 544.65 / FGSC A1164 / JCM 1740 / NRRL 181 / WB 181)</name>
    <name type="common">Aspergillus fischerianus</name>
    <dbReference type="NCBI Taxonomy" id="331117"/>
    <lineage>
        <taxon>Eukaryota</taxon>
        <taxon>Fungi</taxon>
        <taxon>Dikarya</taxon>
        <taxon>Ascomycota</taxon>
        <taxon>Pezizomycotina</taxon>
        <taxon>Eurotiomycetes</taxon>
        <taxon>Eurotiomycetidae</taxon>
        <taxon>Eurotiales</taxon>
        <taxon>Aspergillaceae</taxon>
        <taxon>Aspergillus</taxon>
        <taxon>Aspergillus subgen. Fumigati</taxon>
    </lineage>
</organism>
<proteinExistence type="predicted"/>
<accession>A1DA51</accession>